<proteinExistence type="predicted"/>
<evidence type="ECO:0000313" key="2">
    <source>
        <dbReference type="EMBL" id="MQM19572.1"/>
    </source>
</evidence>
<dbReference type="PANTHER" id="PTHR31236:SF2">
    <property type="entry name" value="BURP DOMAIN PROTEIN RD22"/>
    <property type="match status" value="1"/>
</dbReference>
<keyword evidence="3" id="KW-1185">Reference proteome</keyword>
<comment type="caution">
    <text evidence="2">The sequence shown here is derived from an EMBL/GenBank/DDBJ whole genome shotgun (WGS) entry which is preliminary data.</text>
</comment>
<feature type="domain" description="BURP" evidence="1">
    <location>
        <begin position="1"/>
        <end position="71"/>
    </location>
</feature>
<protein>
    <recommendedName>
        <fullName evidence="1">BURP domain-containing protein</fullName>
    </recommendedName>
</protein>
<name>A0A843XK37_COLES</name>
<dbReference type="AlphaFoldDB" id="A0A843XK37"/>
<reference evidence="2" key="1">
    <citation type="submission" date="2017-07" db="EMBL/GenBank/DDBJ databases">
        <title>Taro Niue Genome Assembly and Annotation.</title>
        <authorList>
            <person name="Atibalentja N."/>
            <person name="Keating K."/>
            <person name="Fields C.J."/>
        </authorList>
    </citation>
    <scope>NUCLEOTIDE SEQUENCE</scope>
    <source>
        <strain evidence="2">Niue_2</strain>
        <tissue evidence="2">Leaf</tissue>
    </source>
</reference>
<evidence type="ECO:0000259" key="1">
    <source>
        <dbReference type="PROSITE" id="PS51277"/>
    </source>
</evidence>
<dbReference type="Proteomes" id="UP000652761">
    <property type="component" value="Unassembled WGS sequence"/>
</dbReference>
<accession>A0A843XK37</accession>
<dbReference type="OrthoDB" id="989869at2759"/>
<dbReference type="PROSITE" id="PS51277">
    <property type="entry name" value="BURP"/>
    <property type="match status" value="1"/>
</dbReference>
<dbReference type="InterPro" id="IPR044816">
    <property type="entry name" value="BURP"/>
</dbReference>
<dbReference type="PANTHER" id="PTHR31236">
    <property type="entry name" value="BURP DOMAIN PROTEIN USPL1-LIKE"/>
    <property type="match status" value="1"/>
</dbReference>
<dbReference type="InterPro" id="IPR004873">
    <property type="entry name" value="BURP_dom"/>
</dbReference>
<sequence length="205" mass="23519">MVDFVTFNFGTHHVWVLSTDVPTRVVIKQEYMVASSPKLIAKNNITCHPVAYPYAVFYCHVTSEMRAYMAPKLNYYPLPLLHIRRSLLLVDAAFRSLLGGRRTVVHKEGYYYSVVRGMQSGKWKRMKRKEKIRDRQVREGTEWRCTAKGANGGVDHVEYLLERGRLRGGGGLLLLRARPTVVEGVSFVDYPEKETNKKEGRGLDK</sequence>
<evidence type="ECO:0000313" key="3">
    <source>
        <dbReference type="Proteomes" id="UP000652761"/>
    </source>
</evidence>
<dbReference type="Pfam" id="PF03181">
    <property type="entry name" value="BURP"/>
    <property type="match status" value="1"/>
</dbReference>
<gene>
    <name evidence="2" type="ORF">Taro_052579</name>
</gene>
<dbReference type="EMBL" id="NMUH01009030">
    <property type="protein sequence ID" value="MQM19572.1"/>
    <property type="molecule type" value="Genomic_DNA"/>
</dbReference>
<organism evidence="2 3">
    <name type="scientific">Colocasia esculenta</name>
    <name type="common">Wild taro</name>
    <name type="synonym">Arum esculentum</name>
    <dbReference type="NCBI Taxonomy" id="4460"/>
    <lineage>
        <taxon>Eukaryota</taxon>
        <taxon>Viridiplantae</taxon>
        <taxon>Streptophyta</taxon>
        <taxon>Embryophyta</taxon>
        <taxon>Tracheophyta</taxon>
        <taxon>Spermatophyta</taxon>
        <taxon>Magnoliopsida</taxon>
        <taxon>Liliopsida</taxon>
        <taxon>Araceae</taxon>
        <taxon>Aroideae</taxon>
        <taxon>Colocasieae</taxon>
        <taxon>Colocasia</taxon>
    </lineage>
</organism>